<reference evidence="1" key="2">
    <citation type="journal article" date="2015" name="Data Brief">
        <title>Shoot transcriptome of the giant reed, Arundo donax.</title>
        <authorList>
            <person name="Barrero R.A."/>
            <person name="Guerrero F.D."/>
            <person name="Moolhuijzen P."/>
            <person name="Goolsby J.A."/>
            <person name="Tidwell J."/>
            <person name="Bellgard S.E."/>
            <person name="Bellgard M.I."/>
        </authorList>
    </citation>
    <scope>NUCLEOTIDE SEQUENCE</scope>
    <source>
        <tissue evidence="1">Shoot tissue taken approximately 20 cm above the soil surface</tissue>
    </source>
</reference>
<reference evidence="1" key="1">
    <citation type="submission" date="2014-09" db="EMBL/GenBank/DDBJ databases">
        <authorList>
            <person name="Magalhaes I.L.F."/>
            <person name="Oliveira U."/>
            <person name="Santos F.R."/>
            <person name="Vidigal T.H.D.A."/>
            <person name="Brescovit A.D."/>
            <person name="Santos A.J."/>
        </authorList>
    </citation>
    <scope>NUCLEOTIDE SEQUENCE</scope>
    <source>
        <tissue evidence="1">Shoot tissue taken approximately 20 cm above the soil surface</tissue>
    </source>
</reference>
<sequence>MSKSTSTIALSLMKLCRTMHESIILVFFSPDKMVGLTKSSTSSLEHQMHVR</sequence>
<accession>A0A0A9EPV4</accession>
<name>A0A0A9EPV4_ARUDO</name>
<evidence type="ECO:0000313" key="1">
    <source>
        <dbReference type="EMBL" id="JAE02790.1"/>
    </source>
</evidence>
<proteinExistence type="predicted"/>
<organism evidence="1">
    <name type="scientific">Arundo donax</name>
    <name type="common">Giant reed</name>
    <name type="synonym">Donax arundinaceus</name>
    <dbReference type="NCBI Taxonomy" id="35708"/>
    <lineage>
        <taxon>Eukaryota</taxon>
        <taxon>Viridiplantae</taxon>
        <taxon>Streptophyta</taxon>
        <taxon>Embryophyta</taxon>
        <taxon>Tracheophyta</taxon>
        <taxon>Spermatophyta</taxon>
        <taxon>Magnoliopsida</taxon>
        <taxon>Liliopsida</taxon>
        <taxon>Poales</taxon>
        <taxon>Poaceae</taxon>
        <taxon>PACMAD clade</taxon>
        <taxon>Arundinoideae</taxon>
        <taxon>Arundineae</taxon>
        <taxon>Arundo</taxon>
    </lineage>
</organism>
<protein>
    <submittedName>
        <fullName evidence="1">Uncharacterized protein</fullName>
    </submittedName>
</protein>
<dbReference type="AlphaFoldDB" id="A0A0A9EPV4"/>
<dbReference type="EMBL" id="GBRH01195106">
    <property type="protein sequence ID" value="JAE02790.1"/>
    <property type="molecule type" value="Transcribed_RNA"/>
</dbReference>